<keyword evidence="1" id="KW-0548">Nucleotidyltransferase</keyword>
<dbReference type="PANTHER" id="PTHR42866:SF1">
    <property type="entry name" value="SPORE COAT POLYSACCHARIDE BIOSYNTHESIS PROTEIN SPSF"/>
    <property type="match status" value="1"/>
</dbReference>
<dbReference type="RefSeq" id="WP_046824240.1">
    <property type="nucleotide sequence ID" value="NZ_JBCLWQ010000002.1"/>
</dbReference>
<dbReference type="EMBL" id="LBBT01000346">
    <property type="protein sequence ID" value="KKX99991.1"/>
    <property type="molecule type" value="Genomic_DNA"/>
</dbReference>
<reference evidence="1 2" key="1">
    <citation type="submission" date="2015-04" db="EMBL/GenBank/DDBJ databases">
        <title>Microcin producing Clostridium sp. JC272T.</title>
        <authorList>
            <person name="Jyothsna T."/>
            <person name="Sasikala C."/>
            <person name="Ramana C."/>
        </authorList>
    </citation>
    <scope>NUCLEOTIDE SEQUENCE [LARGE SCALE GENOMIC DNA]</scope>
    <source>
        <strain evidence="1 2">JC272</strain>
    </source>
</reference>
<dbReference type="PATRIC" id="fig|1629550.3.peg.2831"/>
<name>A0A0M3DF46_9FIRM</name>
<proteinExistence type="predicted"/>
<evidence type="ECO:0000313" key="1">
    <source>
        <dbReference type="EMBL" id="KKX99991.1"/>
    </source>
</evidence>
<sequence length="244" mass="28857">MNIVAIVQARLGSTRFPGKVMKKICEKTVVEHVYERLKLSKYLNDIVIATTDKNEDKKIIDLCKKLGINYFVGSEDDVLSRYYNCAKEYNIDVVVRITSDCPLIDSKVLDEMLNFYTNNDYELVTNAGEEIYRTYPRGLDIEIFSFNLLKTTYLNANQNYEKEHVTPYMYENGFNIYHYKNNKNYSKYRLTLDTKEDFELINKIYCELYNNNHDFFLNDIIEVLESNPKLELINKSIKQKELKE</sequence>
<dbReference type="Gene3D" id="3.90.550.10">
    <property type="entry name" value="Spore Coat Polysaccharide Biosynthesis Protein SpsA, Chain A"/>
    <property type="match status" value="1"/>
</dbReference>
<dbReference type="OrthoDB" id="9815559at2"/>
<comment type="caution">
    <text evidence="1">The sequence shown here is derived from an EMBL/GenBank/DDBJ whole genome shotgun (WGS) entry which is preliminary data.</text>
</comment>
<dbReference type="GO" id="GO:0005829">
    <property type="term" value="C:cytosol"/>
    <property type="evidence" value="ECO:0007669"/>
    <property type="project" value="TreeGrafter"/>
</dbReference>
<evidence type="ECO:0000313" key="2">
    <source>
        <dbReference type="Proteomes" id="UP000034407"/>
    </source>
</evidence>
<keyword evidence="1" id="KW-0808">Transferase</keyword>
<protein>
    <submittedName>
        <fullName evidence="1">Acylneuraminate cytidylyltransferase</fullName>
    </submittedName>
</protein>
<dbReference type="PANTHER" id="PTHR42866">
    <property type="entry name" value="3-DEOXY-MANNO-OCTULOSONATE CYTIDYLYLTRANSFERASE"/>
    <property type="match status" value="1"/>
</dbReference>
<dbReference type="GO" id="GO:0016779">
    <property type="term" value="F:nucleotidyltransferase activity"/>
    <property type="evidence" value="ECO:0007669"/>
    <property type="project" value="UniProtKB-KW"/>
</dbReference>
<dbReference type="AlphaFoldDB" id="A0A0M3DF46"/>
<dbReference type="InterPro" id="IPR003329">
    <property type="entry name" value="Cytidylyl_trans"/>
</dbReference>
<dbReference type="InterPro" id="IPR029044">
    <property type="entry name" value="Nucleotide-diphossugar_trans"/>
</dbReference>
<accession>A0A0M3DF46</accession>
<gene>
    <name evidence="1" type="ORF">VN21_16595</name>
</gene>
<keyword evidence="2" id="KW-1185">Reference proteome</keyword>
<dbReference type="CDD" id="cd02518">
    <property type="entry name" value="GT2_SpsF"/>
    <property type="match status" value="1"/>
</dbReference>
<organism evidence="1 2">
    <name type="scientific">Paraclostridium benzoelyticum</name>
    <dbReference type="NCBI Taxonomy" id="1629550"/>
    <lineage>
        <taxon>Bacteria</taxon>
        <taxon>Bacillati</taxon>
        <taxon>Bacillota</taxon>
        <taxon>Clostridia</taxon>
        <taxon>Peptostreptococcales</taxon>
        <taxon>Peptostreptococcaceae</taxon>
        <taxon>Paraclostridium</taxon>
    </lineage>
</organism>
<dbReference type="SUPFAM" id="SSF53448">
    <property type="entry name" value="Nucleotide-diphospho-sugar transferases"/>
    <property type="match status" value="1"/>
</dbReference>
<dbReference type="Pfam" id="PF02348">
    <property type="entry name" value="CTP_transf_3"/>
    <property type="match status" value="1"/>
</dbReference>
<dbReference type="Proteomes" id="UP000034407">
    <property type="component" value="Unassembled WGS sequence"/>
</dbReference>